<dbReference type="CDD" id="cd00610">
    <property type="entry name" value="OAT_like"/>
    <property type="match status" value="1"/>
</dbReference>
<dbReference type="Gene3D" id="2.90.20.10">
    <property type="entry name" value="Plasmodium vivax P25 domain"/>
    <property type="match status" value="1"/>
</dbReference>
<dbReference type="PANTHER" id="PTHR22963:SF39">
    <property type="entry name" value="DUMPY"/>
    <property type="match status" value="1"/>
</dbReference>
<feature type="compositionally biased region" description="Polar residues" evidence="5">
    <location>
        <begin position="439"/>
        <end position="449"/>
    </location>
</feature>
<comment type="caution">
    <text evidence="4">Lacks conserved residue(s) required for the propagation of feature annotation.</text>
</comment>
<feature type="compositionally biased region" description="Polar residues" evidence="5">
    <location>
        <begin position="182"/>
        <end position="200"/>
    </location>
</feature>
<dbReference type="SUPFAM" id="SSF53383">
    <property type="entry name" value="PLP-dependent transferases"/>
    <property type="match status" value="1"/>
</dbReference>
<feature type="domain" description="EGF-like" evidence="6">
    <location>
        <begin position="1011"/>
        <end position="1051"/>
    </location>
</feature>
<feature type="compositionally biased region" description="Low complexity" evidence="5">
    <location>
        <begin position="479"/>
        <end position="497"/>
    </location>
</feature>
<organism evidence="7 8">
    <name type="scientific">Parthenolecanium corni</name>
    <dbReference type="NCBI Taxonomy" id="536013"/>
    <lineage>
        <taxon>Eukaryota</taxon>
        <taxon>Metazoa</taxon>
        <taxon>Ecdysozoa</taxon>
        <taxon>Arthropoda</taxon>
        <taxon>Hexapoda</taxon>
        <taxon>Insecta</taxon>
        <taxon>Pterygota</taxon>
        <taxon>Neoptera</taxon>
        <taxon>Paraneoptera</taxon>
        <taxon>Hemiptera</taxon>
        <taxon>Sternorrhyncha</taxon>
        <taxon>Coccoidea</taxon>
        <taxon>Coccidae</taxon>
        <taxon>Parthenolecanium</taxon>
    </lineage>
</organism>
<dbReference type="Gene3D" id="3.90.1150.10">
    <property type="entry name" value="Aspartate Aminotransferase, domain 1"/>
    <property type="match status" value="1"/>
</dbReference>
<protein>
    <recommendedName>
        <fullName evidence="6">EGF-like domain-containing protein</fullName>
    </recommendedName>
</protein>
<dbReference type="InterPro" id="IPR015421">
    <property type="entry name" value="PyrdxlP-dep_Trfase_major"/>
</dbReference>
<dbReference type="Gene3D" id="2.10.25.10">
    <property type="entry name" value="Laminin"/>
    <property type="match status" value="2"/>
</dbReference>
<feature type="compositionally biased region" description="Polar residues" evidence="5">
    <location>
        <begin position="290"/>
        <end position="301"/>
    </location>
</feature>
<feature type="region of interest" description="Disordered" evidence="5">
    <location>
        <begin position="48"/>
        <end position="502"/>
    </location>
</feature>
<dbReference type="EMBL" id="JBBCAQ010000006">
    <property type="protein sequence ID" value="KAK7603212.1"/>
    <property type="molecule type" value="Genomic_DNA"/>
</dbReference>
<comment type="caution">
    <text evidence="7">The sequence shown here is derived from an EMBL/GenBank/DDBJ whole genome shotgun (WGS) entry which is preliminary data.</text>
</comment>
<evidence type="ECO:0000256" key="1">
    <source>
        <dbReference type="ARBA" id="ARBA00008954"/>
    </source>
</evidence>
<proteinExistence type="inferred from homology"/>
<keyword evidence="2" id="KW-0663">Pyridoxal phosphate</keyword>
<dbReference type="Pfam" id="PF00202">
    <property type="entry name" value="Aminotran_3"/>
    <property type="match status" value="1"/>
</dbReference>
<keyword evidence="8" id="KW-1185">Reference proteome</keyword>
<dbReference type="InterPro" id="IPR001881">
    <property type="entry name" value="EGF-like_Ca-bd_dom"/>
</dbReference>
<gene>
    <name evidence="7" type="ORF">V9T40_003211</name>
</gene>
<evidence type="ECO:0000313" key="7">
    <source>
        <dbReference type="EMBL" id="KAK7603212.1"/>
    </source>
</evidence>
<name>A0AAN9Y9Y4_9HEMI</name>
<evidence type="ECO:0000256" key="4">
    <source>
        <dbReference type="PROSITE-ProRule" id="PRU00076"/>
    </source>
</evidence>
<dbReference type="InterPro" id="IPR048407">
    <property type="entry name" value="Dumpy_DPY"/>
</dbReference>
<dbReference type="PROSITE" id="PS50026">
    <property type="entry name" value="EGF_3"/>
    <property type="match status" value="11"/>
</dbReference>
<feature type="domain" description="EGF-like" evidence="6">
    <location>
        <begin position="843"/>
        <end position="879"/>
    </location>
</feature>
<feature type="compositionally biased region" description="Polar residues" evidence="5">
    <location>
        <begin position="107"/>
        <end position="116"/>
    </location>
</feature>
<sequence length="2305" mass="246369">MFPVRTILSAGCHAPLADIGGEPQYGITCDQCPPGVPCNPETGACGKEPPTGSNKPDFNPTPETFTDINTNLPETSTVAKEFVSEEKDTSSPPAATVAPDVEWATEINMSNSTSSAKGPMPPLTTKIPDLTTEPTSEEGTTISEETPTSSESGEKTSPSSSESSEENSSSSSESTESRFNEVGTTTSSVHVTFGSENSPHTYLPPVMSLLSTQPMSADVDKTTPSILLPPFVDHETTEHGVTTPSSPEPSPTEPTTPVDTVEHKFSGTTPPADVESPTETHPSGSGEVTEASSTQNAPSSEDSTKKTAVEITTLPDEPTKSSPSVDNAIVTLPPQTVDEVTKSSEETTPASDSTEDFHESHETHEMTTLAEGMTVPVVNELPTEKKDEESTTVATREETPKPDVAGTTPKSDESAETPGIEKMLTTESSGGETEISSEKIPSSPASKEATTPGDGETVTESTSPSTDDEPKATDEPNVTETTSKITTSTGTAITKSTNKTQSPADCAAISQEINVKNPRNKTIVLVTGTNRLKPKTPNRHPVSCLRNSDCSSEEICKNNICTLKYVAHGMSSAKRPDLFKDPGRKQYPCQLDTDCWDHEACNNGECEDLCSITNICAPTAKCHVVKHRPVCTCPPGYQGNPAIKCYLPQTSSCYSDIACAINEVCLQGICQLPCSGHNPCAENAICLNTAGGIDCRCVDGYQGNGFVSCSPGRTYLPAPPTPVCQYNEDCPPDKLCDRLNRICLNPCSLESCGENAVCYPNNHKAECHCLSGSVGNAYLSCSSVIGCRSDNECAPNEACIGGKCSNPCRCGPYAVCDVIHHRATCKCLPGYSGNPLEGCQLPEGDECRPNPCGPNSGCRVVQGSAVCFCLPEFEGDPPISPCHLPQHPCHPSPCGPNTQCTLHDAYAKCTCLPGYIESPNTIRGCVEKRNQCDPNPCGFGAICDPNRAPCCFCPENTIGNPYKYCGPPVKTLCQPGPCGHNSDCYITGNTEQCFCKNGYQGDPYTACHQIPSNPCYPNPCGLSATCSIGHDGRPTCTCPPGIVLDAHGACTGLECTIDEDCSFNRACVGYRCRDPCPGACGIGASCRVEKHHPVCTCNHGLTGNPLIRCNLIEAQPERNPCMPSPCGPNTYCRISGKRAICTCVENFIGDPKRGCRPECTMNSDCPSNKVCTRYQCKDPCSVSNVCGLGAVCLCRDHNPTCVCREGFAGNPFVQCLPRPEHPTYPNTTLPCTPNPCDPSSTCHVYGGEVAMCDPCSGPSGHYNPTCHPECLYNTDCPFNLACLSQKCVDPCPGSCGVGAQCVVVHHAPVCSCPQSLTGNPYEHCSPITHPAPVDHCHHDRCGANAICRNTQGHITCECPPGYFGNPYLACRPECVINTDCPPSKSCSSNKCINPCHGVCGIKAQCQVINHLPVCYCPQDFTGDAFVNCYPNREYLPPTSVGKPGNPCDPSPCGPNSRCLISSQGFATCSCLPGYRGSPPLCKPECIVSSECPLTLSCVNQKCVDPCVGVCGVGAHCYVMNHNPICACPANHVGDPFVLCTVPPVEPVPTSPLNPCEPSPCGPNSICQPREGHPVCSCLENYLGSPPYCRPECVMNQECPFNQACIHEKCRNPCTNSCGLNAKCDVVNHTPYCTCLPGYEGDAFVSCSKKPATVLPPVPTDPCAYSPCGENARCTVVDGAARCDCIPPYIGNPYTGACRPECVMNSDCPPNAACLSSHCRDPCPGVCGINAECTVVNHIPSCTCFPDHIGDPFQSCRRKPITPAIPINVCEPSPCGPNSVCLNNNGNAVCSCKSNFVGTPPNCRPECVGSSECHPHLACISQKCSDPCPGTCGLHARCTVINHSPICSCPPHTVGDPFVRCVPEGPKCLTFEETKVLREQHIGKSCSLFYRDQPLKIVRARGQYMYDDQGAEYLDCINNVAHVGHCHPRVVQAECQQAAVLNTNSRFLHDNLVLCAQKLCSLLPPQLSVCYFVNSGSEANDLALQLAQYHTGAKDIITVDHAYHGHLMSLVPISPYKFRQRKKFTLPEWVHVTPAPDTYRGLHQRNSADDQTDFGALYAAEVKKIIEQIESADKRLAGFIVESLLSCAGQILLPPNYLRQVYHHVRQAGGVCIADEVQVGFGRVGSKWWAFQLQGDDVIPDIVTMGKPIGNGHPVSAVITTPEIAQSFYEAGGGYFNTFGGNPVSCAIALAVIDVVENEGLMENADQVGAYLLQLAQELQPKYQIIGDIRGVGLFVGIELVKDRKTKEPATEEAKTICYRLKDSRIIVSIDGPYENVLKLKPPMVFTKENAKFFVDTLDNILSSLK</sequence>
<dbReference type="InterPro" id="IPR015422">
    <property type="entry name" value="PyrdxlP-dep_Trfase_small"/>
</dbReference>
<dbReference type="CDD" id="cd00053">
    <property type="entry name" value="EGF"/>
    <property type="match status" value="1"/>
</dbReference>
<feature type="compositionally biased region" description="Low complexity" evidence="5">
    <location>
        <begin position="425"/>
        <end position="434"/>
    </location>
</feature>
<feature type="domain" description="EGF-like" evidence="6">
    <location>
        <begin position="671"/>
        <end position="710"/>
    </location>
</feature>
<dbReference type="PROSITE" id="PS00600">
    <property type="entry name" value="AA_TRANSFER_CLASS_3"/>
    <property type="match status" value="1"/>
</dbReference>
<dbReference type="GO" id="GO:0008483">
    <property type="term" value="F:transaminase activity"/>
    <property type="evidence" value="ECO:0007669"/>
    <property type="project" value="InterPro"/>
</dbReference>
<keyword evidence="3 4" id="KW-1015">Disulfide bond</keyword>
<feature type="compositionally biased region" description="Basic and acidic residues" evidence="5">
    <location>
        <begin position="355"/>
        <end position="365"/>
    </location>
</feature>
<dbReference type="InterPro" id="IPR005814">
    <property type="entry name" value="Aminotrans_3"/>
</dbReference>
<evidence type="ECO:0000256" key="3">
    <source>
        <dbReference type="ARBA" id="ARBA00023157"/>
    </source>
</evidence>
<keyword evidence="4" id="KW-0245">EGF-like domain</keyword>
<dbReference type="InterPro" id="IPR049704">
    <property type="entry name" value="Aminotrans_3_PPA_site"/>
</dbReference>
<dbReference type="Gene3D" id="3.40.640.10">
    <property type="entry name" value="Type I PLP-dependent aspartate aminotransferase-like (Major domain)"/>
    <property type="match status" value="1"/>
</dbReference>
<dbReference type="SMART" id="SM00181">
    <property type="entry name" value="EGF"/>
    <property type="match status" value="24"/>
</dbReference>
<accession>A0AAN9Y9Y4</accession>
<evidence type="ECO:0000256" key="2">
    <source>
        <dbReference type="ARBA" id="ARBA00022898"/>
    </source>
</evidence>
<evidence type="ECO:0000259" key="6">
    <source>
        <dbReference type="PROSITE" id="PS50026"/>
    </source>
</evidence>
<dbReference type="Proteomes" id="UP001367676">
    <property type="component" value="Unassembled WGS sequence"/>
</dbReference>
<dbReference type="GO" id="GO:0030170">
    <property type="term" value="F:pyridoxal phosphate binding"/>
    <property type="evidence" value="ECO:0007669"/>
    <property type="project" value="InterPro"/>
</dbReference>
<feature type="domain" description="EGF-like" evidence="6">
    <location>
        <begin position="607"/>
        <end position="646"/>
    </location>
</feature>
<evidence type="ECO:0000313" key="8">
    <source>
        <dbReference type="Proteomes" id="UP001367676"/>
    </source>
</evidence>
<feature type="compositionally biased region" description="Low complexity" evidence="5">
    <location>
        <begin position="131"/>
        <end position="174"/>
    </location>
</feature>
<feature type="domain" description="EGF-like" evidence="6">
    <location>
        <begin position="1610"/>
        <end position="1647"/>
    </location>
</feature>
<dbReference type="InterPro" id="IPR000742">
    <property type="entry name" value="EGF"/>
</dbReference>
<feature type="compositionally biased region" description="Polar residues" evidence="5">
    <location>
        <begin position="51"/>
        <end position="78"/>
    </location>
</feature>
<dbReference type="Pfam" id="PF21164">
    <property type="entry name" value="Dumpy_DPY"/>
    <property type="match status" value="7"/>
</dbReference>
<reference evidence="7 8" key="1">
    <citation type="submission" date="2024-03" db="EMBL/GenBank/DDBJ databases">
        <title>Adaptation during the transition from Ophiocordyceps entomopathogen to insect associate is accompanied by gene loss and intensified selection.</title>
        <authorList>
            <person name="Ward C.M."/>
            <person name="Onetto C.A."/>
            <person name="Borneman A.R."/>
        </authorList>
    </citation>
    <scope>NUCLEOTIDE SEQUENCE [LARGE SCALE GENOMIC DNA]</scope>
    <source>
        <strain evidence="7">AWRI1</strain>
        <tissue evidence="7">Single Adult Female</tissue>
    </source>
</reference>
<dbReference type="PROSITE" id="PS01186">
    <property type="entry name" value="EGF_2"/>
    <property type="match status" value="8"/>
</dbReference>
<feature type="compositionally biased region" description="Basic and acidic residues" evidence="5">
    <location>
        <begin position="382"/>
        <end position="401"/>
    </location>
</feature>
<feature type="domain" description="EGF-like" evidence="6">
    <location>
        <begin position="1658"/>
        <end position="1691"/>
    </location>
</feature>
<feature type="domain" description="EGF-like" evidence="6">
    <location>
        <begin position="1443"/>
        <end position="1482"/>
    </location>
</feature>
<feature type="domain" description="EGF-like" evidence="6">
    <location>
        <begin position="969"/>
        <end position="1008"/>
    </location>
</feature>
<dbReference type="SUPFAM" id="SSF57196">
    <property type="entry name" value="EGF/Laminin"/>
    <property type="match status" value="1"/>
</dbReference>
<dbReference type="InterPro" id="IPR015424">
    <property type="entry name" value="PyrdxlP-dep_Trfase"/>
</dbReference>
<feature type="domain" description="EGF-like" evidence="6">
    <location>
        <begin position="1765"/>
        <end position="1803"/>
    </location>
</feature>
<dbReference type="GO" id="GO:0005509">
    <property type="term" value="F:calcium ion binding"/>
    <property type="evidence" value="ECO:0007669"/>
    <property type="project" value="InterPro"/>
</dbReference>
<feature type="disulfide bond" evidence="4">
    <location>
        <begin position="1613"/>
        <end position="1623"/>
    </location>
</feature>
<dbReference type="SUPFAM" id="SSF90148">
    <property type="entry name" value="DPY module"/>
    <property type="match status" value="6"/>
</dbReference>
<feature type="domain" description="EGF-like" evidence="6">
    <location>
        <begin position="1551"/>
        <end position="1589"/>
    </location>
</feature>
<evidence type="ECO:0000256" key="5">
    <source>
        <dbReference type="SAM" id="MobiDB-lite"/>
    </source>
</evidence>
<dbReference type="PANTHER" id="PTHR22963">
    <property type="entry name" value="ENDOGLIN-RELATED"/>
    <property type="match status" value="1"/>
</dbReference>
<feature type="domain" description="EGF-like" evidence="6">
    <location>
        <begin position="1332"/>
        <end position="1371"/>
    </location>
</feature>
<comment type="similarity">
    <text evidence="1">Belongs to the class-III pyridoxal-phosphate-dependent aminotransferase family.</text>
</comment>
<dbReference type="SMART" id="SM00179">
    <property type="entry name" value="EGF_CA"/>
    <property type="match status" value="6"/>
</dbReference>